<dbReference type="EMBL" id="SRIO01000007">
    <property type="protein sequence ID" value="TFZ82757.1"/>
    <property type="molecule type" value="Genomic_DNA"/>
</dbReference>
<keyword evidence="2" id="KW-0239">DNA-directed DNA polymerase</keyword>
<dbReference type="NCBIfam" id="TIGR00678">
    <property type="entry name" value="holB"/>
    <property type="match status" value="1"/>
</dbReference>
<dbReference type="GO" id="GO:0008408">
    <property type="term" value="F:3'-5' exonuclease activity"/>
    <property type="evidence" value="ECO:0007669"/>
    <property type="project" value="InterPro"/>
</dbReference>
<dbReference type="Proteomes" id="UP000297890">
    <property type="component" value="Unassembled WGS sequence"/>
</dbReference>
<keyword evidence="4" id="KW-0808">Transferase</keyword>
<dbReference type="Gene3D" id="3.40.50.300">
    <property type="entry name" value="P-loop containing nucleotide triphosphate hydrolases"/>
    <property type="match status" value="1"/>
</dbReference>
<dbReference type="EC" id="2.7.7.7" evidence="1"/>
<accession>A0A4Z0FAR6</accession>
<dbReference type="InterPro" id="IPR027417">
    <property type="entry name" value="P-loop_NTPase"/>
</dbReference>
<dbReference type="GO" id="GO:0006261">
    <property type="term" value="P:DNA-templated DNA replication"/>
    <property type="evidence" value="ECO:0007669"/>
    <property type="project" value="TreeGrafter"/>
</dbReference>
<dbReference type="InterPro" id="IPR050238">
    <property type="entry name" value="DNA_Rep/Repair_Clamp_Loader"/>
</dbReference>
<dbReference type="GO" id="GO:0003887">
    <property type="term" value="F:DNA-directed DNA polymerase activity"/>
    <property type="evidence" value="ECO:0007669"/>
    <property type="project" value="UniProtKB-KW"/>
</dbReference>
<dbReference type="SUPFAM" id="SSF52540">
    <property type="entry name" value="P-loop containing nucleoside triphosphate hydrolases"/>
    <property type="match status" value="1"/>
</dbReference>
<comment type="caution">
    <text evidence="4">The sequence shown here is derived from an EMBL/GenBank/DDBJ whole genome shotgun (WGS) entry which is preliminary data.</text>
</comment>
<keyword evidence="5" id="KW-1185">Reference proteome</keyword>
<dbReference type="RefSeq" id="WP_135281744.1">
    <property type="nucleotide sequence ID" value="NZ_SRIO01000007.1"/>
</dbReference>
<gene>
    <name evidence="4" type="primary">holB</name>
    <name evidence="4" type="ORF">E4680_07310</name>
</gene>
<sequence length="354" mass="39032">MNSSRLDAAPVAEVLAPFPWQMRHWQRLAEARRQDRLAHAYLLAGPSGVGKRAFAQRLAASLLCLEPDAEHLPCGRCAGCLLQRAGSHPDFNLLEPQPGKTQISIEAIRELCTALAHTAHQGRFRVAVIRPAEAMTPQSANSLLKTLEEPGAGVVLMLVSDRPLAIMPTLLSRCQRLDFSIPAEDQVRAWLGPCADDEVSMQRLRVLSGGAPLQIREFLNGDVTQRLDCLAGEVTGILVGATDPLMVANRWAKEEPLELVGLWMARLGEEWARLRILAPNRFPVLLDGASSRIQNVVTRADIEDVLAYTTYVRRVRLWLSHGVANRLGLLESLLVPLATGLRDFRHQEPASQTI</sequence>
<dbReference type="AlphaFoldDB" id="A0A4Z0FAR6"/>
<dbReference type="PANTHER" id="PTHR11669">
    <property type="entry name" value="REPLICATION FACTOR C / DNA POLYMERASE III GAMMA-TAU SUBUNIT"/>
    <property type="match status" value="1"/>
</dbReference>
<evidence type="ECO:0000256" key="3">
    <source>
        <dbReference type="ARBA" id="ARBA00049244"/>
    </source>
</evidence>
<dbReference type="PANTHER" id="PTHR11669:SF8">
    <property type="entry name" value="DNA POLYMERASE III SUBUNIT DELTA"/>
    <property type="match status" value="1"/>
</dbReference>
<protein>
    <recommendedName>
        <fullName evidence="1">DNA-directed DNA polymerase</fullName>
        <ecNumber evidence="1">2.7.7.7</ecNumber>
    </recommendedName>
</protein>
<reference evidence="4 5" key="1">
    <citation type="journal article" date="2019" name="ISME J.">
        <title>Candidatus Macondimonas diazotrophica, a novel gammaproteobacterial genus dominating crude-oil-contaminated coastal sediments.</title>
        <authorList>
            <person name="Karthikeyan S."/>
            <person name="Konstantinidis K."/>
        </authorList>
    </citation>
    <scope>NUCLEOTIDE SEQUENCE [LARGE SCALE GENOMIC DNA]</scope>
    <source>
        <strain evidence="4 5">KTK01</strain>
    </source>
</reference>
<comment type="catalytic activity">
    <reaction evidence="3">
        <text>DNA(n) + a 2'-deoxyribonucleoside 5'-triphosphate = DNA(n+1) + diphosphate</text>
        <dbReference type="Rhea" id="RHEA:22508"/>
        <dbReference type="Rhea" id="RHEA-COMP:17339"/>
        <dbReference type="Rhea" id="RHEA-COMP:17340"/>
        <dbReference type="ChEBI" id="CHEBI:33019"/>
        <dbReference type="ChEBI" id="CHEBI:61560"/>
        <dbReference type="ChEBI" id="CHEBI:173112"/>
        <dbReference type="EC" id="2.7.7.7"/>
    </reaction>
</comment>
<dbReference type="Pfam" id="PF13177">
    <property type="entry name" value="DNA_pol3_delta2"/>
    <property type="match status" value="1"/>
</dbReference>
<dbReference type="OrthoDB" id="9811073at2"/>
<evidence type="ECO:0000256" key="2">
    <source>
        <dbReference type="ARBA" id="ARBA00022932"/>
    </source>
</evidence>
<evidence type="ECO:0000313" key="4">
    <source>
        <dbReference type="EMBL" id="TFZ82757.1"/>
    </source>
</evidence>
<proteinExistence type="predicted"/>
<keyword evidence="4" id="KW-0548">Nucleotidyltransferase</keyword>
<evidence type="ECO:0000313" key="5">
    <source>
        <dbReference type="Proteomes" id="UP000297890"/>
    </source>
</evidence>
<dbReference type="GO" id="GO:0009360">
    <property type="term" value="C:DNA polymerase III complex"/>
    <property type="evidence" value="ECO:0007669"/>
    <property type="project" value="TreeGrafter"/>
</dbReference>
<name>A0A4Z0FAR6_9GAMM</name>
<dbReference type="InterPro" id="IPR004622">
    <property type="entry name" value="DNA_pol_HolB"/>
</dbReference>
<organism evidence="4 5">
    <name type="scientific">Candidatus Macondimonas diazotrophica</name>
    <dbReference type="NCBI Taxonomy" id="2305248"/>
    <lineage>
        <taxon>Bacteria</taxon>
        <taxon>Pseudomonadati</taxon>
        <taxon>Pseudomonadota</taxon>
        <taxon>Gammaproteobacteria</taxon>
        <taxon>Chromatiales</taxon>
        <taxon>Ectothiorhodospiraceae</taxon>
        <taxon>Candidatus Macondimonas</taxon>
    </lineage>
</organism>
<evidence type="ECO:0000256" key="1">
    <source>
        <dbReference type="ARBA" id="ARBA00012417"/>
    </source>
</evidence>